<sequence length="350" mass="38743">MSDAVIDKFIPLFHREFLSRASDGRSHRDGGDHKDADRQEPEDSFYMDSLRRWLHVLRVWRKVIHQDILLLVLLFHSGSIWSCDYDALWRARTRLCAARVADGDDGLGVLKQKKQPPVKVEAAADAPEEAEGDGEAPAQASGAKRRYRRRAKRTYYSQGSHPGSPGGGPPQTAAGARARDERAEHTNVFLQLFQQYESDVFALNVLHFLHLVELFEVSDRAATDPSTSHNPPASFSADPTTSSTSTWRTNTAAPTVGVRGKAMAVRNRHGRGKEAESGRPRRRKGEGGGSAVTPHRGAASATATPLCSLHPRTRRARQRPRRRRRAVCSSSPRCSCRPHSPRFAPLPGGR</sequence>
<feature type="compositionally biased region" description="Low complexity" evidence="1">
    <location>
        <begin position="154"/>
        <end position="163"/>
    </location>
</feature>
<feature type="region of interest" description="Disordered" evidence="1">
    <location>
        <begin position="107"/>
        <end position="180"/>
    </location>
</feature>
<proteinExistence type="predicted"/>
<dbReference type="EMBL" id="ATMH01010654">
    <property type="protein sequence ID" value="EPY17135.1"/>
    <property type="molecule type" value="Genomic_DNA"/>
</dbReference>
<keyword evidence="3" id="KW-1185">Reference proteome</keyword>
<evidence type="ECO:0000313" key="3">
    <source>
        <dbReference type="Proteomes" id="UP000015354"/>
    </source>
</evidence>
<evidence type="ECO:0000313" key="2">
    <source>
        <dbReference type="EMBL" id="EPY17135.1"/>
    </source>
</evidence>
<feature type="compositionally biased region" description="Low complexity" evidence="1">
    <location>
        <begin position="240"/>
        <end position="251"/>
    </location>
</feature>
<comment type="caution">
    <text evidence="2">The sequence shown here is derived from an EMBL/GenBank/DDBJ whole genome shotgun (WGS) entry which is preliminary data.</text>
</comment>
<organism evidence="2 3">
    <name type="scientific">Strigomonas culicis</name>
    <dbReference type="NCBI Taxonomy" id="28005"/>
    <lineage>
        <taxon>Eukaryota</taxon>
        <taxon>Discoba</taxon>
        <taxon>Euglenozoa</taxon>
        <taxon>Kinetoplastea</taxon>
        <taxon>Metakinetoplastina</taxon>
        <taxon>Trypanosomatida</taxon>
        <taxon>Trypanosomatidae</taxon>
        <taxon>Strigomonadinae</taxon>
        <taxon>Strigomonas</taxon>
    </lineage>
</organism>
<feature type="region of interest" description="Disordered" evidence="1">
    <location>
        <begin position="222"/>
        <end position="350"/>
    </location>
</feature>
<accession>S9V2X1</accession>
<feature type="compositionally biased region" description="Polar residues" evidence="1">
    <location>
        <begin position="224"/>
        <end position="239"/>
    </location>
</feature>
<gene>
    <name evidence="2" type="ORF">STCU_10806</name>
</gene>
<reference evidence="2 3" key="1">
    <citation type="journal article" date="2013" name="PLoS ONE">
        <title>Predicting the Proteins of Angomonas deanei, Strigomonas culicis and Their Respective Endosymbionts Reveals New Aspects of the Trypanosomatidae Family.</title>
        <authorList>
            <person name="Motta M.C."/>
            <person name="Martins A.C."/>
            <person name="de Souza S.S."/>
            <person name="Catta-Preta C.M."/>
            <person name="Silva R."/>
            <person name="Klein C.C."/>
            <person name="de Almeida L.G."/>
            <person name="de Lima Cunha O."/>
            <person name="Ciapina L.P."/>
            <person name="Brocchi M."/>
            <person name="Colabardini A.C."/>
            <person name="de Araujo Lima B."/>
            <person name="Machado C.R."/>
            <person name="de Almeida Soares C.M."/>
            <person name="Probst C.M."/>
            <person name="de Menezes C.B."/>
            <person name="Thompson C.E."/>
            <person name="Bartholomeu D.C."/>
            <person name="Gradia D.F."/>
            <person name="Pavoni D.P."/>
            <person name="Grisard E.C."/>
            <person name="Fantinatti-Garboggini F."/>
            <person name="Marchini F.K."/>
            <person name="Rodrigues-Luiz G.F."/>
            <person name="Wagner G."/>
            <person name="Goldman G.H."/>
            <person name="Fietto J.L."/>
            <person name="Elias M.C."/>
            <person name="Goldman M.H."/>
            <person name="Sagot M.F."/>
            <person name="Pereira M."/>
            <person name="Stoco P.H."/>
            <person name="de Mendonca-Neto R.P."/>
            <person name="Teixeira S.M."/>
            <person name="Maciel T.E."/>
            <person name="de Oliveira Mendes T.A."/>
            <person name="Urmenyi T.P."/>
            <person name="de Souza W."/>
            <person name="Schenkman S."/>
            <person name="de Vasconcelos A.T."/>
        </authorList>
    </citation>
    <scope>NUCLEOTIDE SEQUENCE [LARGE SCALE GENOMIC DNA]</scope>
</reference>
<feature type="compositionally biased region" description="Low complexity" evidence="1">
    <location>
        <begin position="327"/>
        <end position="342"/>
    </location>
</feature>
<protein>
    <submittedName>
        <fullName evidence="2">Uncharacterized protein</fullName>
    </submittedName>
</protein>
<feature type="compositionally biased region" description="Basic residues" evidence="1">
    <location>
        <begin position="143"/>
        <end position="153"/>
    </location>
</feature>
<evidence type="ECO:0000256" key="1">
    <source>
        <dbReference type="SAM" id="MobiDB-lite"/>
    </source>
</evidence>
<feature type="compositionally biased region" description="Basic residues" evidence="1">
    <location>
        <begin position="311"/>
        <end position="326"/>
    </location>
</feature>
<name>S9V2X1_9TRYP</name>
<dbReference type="Proteomes" id="UP000015354">
    <property type="component" value="Unassembled WGS sequence"/>
</dbReference>
<dbReference type="AlphaFoldDB" id="S9V2X1"/>